<reference evidence="2 3" key="1">
    <citation type="journal article" date="2016" name="Nat. Commun.">
        <title>Local admixture of amplified and diversified secreted pathogenesis determinants shapes mosaic Toxoplasma gondii genomes.</title>
        <authorList>
            <person name="Lorenzi H."/>
            <person name="Khan A."/>
            <person name="Behnke M.S."/>
            <person name="Namasivayam S."/>
            <person name="Swapna L.S."/>
            <person name="Hadjithomas M."/>
            <person name="Karamycheva S."/>
            <person name="Pinney D."/>
            <person name="Brunk B.P."/>
            <person name="Ajioka J.W."/>
            <person name="Ajzenberg D."/>
            <person name="Boothroyd J.C."/>
            <person name="Boyle J.P."/>
            <person name="Darde M.L."/>
            <person name="Diaz-Miranda M.A."/>
            <person name="Dubey J.P."/>
            <person name="Fritz H.M."/>
            <person name="Gennari S.M."/>
            <person name="Gregory B.D."/>
            <person name="Kim K."/>
            <person name="Saeij J.P."/>
            <person name="Su C."/>
            <person name="White M.W."/>
            <person name="Zhu X.Q."/>
            <person name="Howe D.K."/>
            <person name="Rosenthal B.M."/>
            <person name="Grigg M.E."/>
            <person name="Parkinson J."/>
            <person name="Liu L."/>
            <person name="Kissinger J.C."/>
            <person name="Roos D.S."/>
            <person name="Sibley L.D."/>
        </authorList>
    </citation>
    <scope>NUCLEOTIDE SEQUENCE [LARGE SCALE GENOMIC DNA]</scope>
    <source>
        <strain evidence="2 3">TgCATBr9</strain>
    </source>
</reference>
<proteinExistence type="predicted"/>
<name>A0A2T6IYK3_TOXGO</name>
<feature type="region of interest" description="Disordered" evidence="1">
    <location>
        <begin position="1"/>
        <end position="22"/>
    </location>
</feature>
<dbReference type="AlphaFoldDB" id="A0A2T6IYK3"/>
<dbReference type="EMBL" id="AFHV02000929">
    <property type="protein sequence ID" value="PUA90395.1"/>
    <property type="molecule type" value="Genomic_DNA"/>
</dbReference>
<feature type="compositionally biased region" description="Low complexity" evidence="1">
    <location>
        <begin position="58"/>
        <end position="68"/>
    </location>
</feature>
<evidence type="ECO:0000313" key="2">
    <source>
        <dbReference type="EMBL" id="PUA90395.1"/>
    </source>
</evidence>
<dbReference type="Proteomes" id="UP000244488">
    <property type="component" value="Unassembled WGS sequence"/>
</dbReference>
<comment type="caution">
    <text evidence="2">The sequence shown here is derived from an EMBL/GenBank/DDBJ whole genome shotgun (WGS) entry which is preliminary data.</text>
</comment>
<sequence length="107" mass="11865">MTFAHSPSVDDSSPPKQYNLSNSYSTCTPGDVSISVPRMNPELQLCKLKCFSRIPQEGSGNRGSSGRNPCNMSECRAGSDMLSRPYQASVDRGVSEFRRQGRRQPQY</sequence>
<gene>
    <name evidence="2" type="ORF">TGBR9_381490</name>
</gene>
<dbReference type="VEuPathDB" id="ToxoDB:TGBR9_381490"/>
<evidence type="ECO:0000256" key="1">
    <source>
        <dbReference type="SAM" id="MobiDB-lite"/>
    </source>
</evidence>
<protein>
    <submittedName>
        <fullName evidence="2">Uncharacterized protein</fullName>
    </submittedName>
</protein>
<accession>A0A2T6IYK3</accession>
<evidence type="ECO:0000313" key="3">
    <source>
        <dbReference type="Proteomes" id="UP000244488"/>
    </source>
</evidence>
<feature type="compositionally biased region" description="Polar residues" evidence="1">
    <location>
        <begin position="9"/>
        <end position="22"/>
    </location>
</feature>
<organism evidence="2 3">
    <name type="scientific">Toxoplasma gondii TgCATBr9</name>
    <dbReference type="NCBI Taxonomy" id="943120"/>
    <lineage>
        <taxon>Eukaryota</taxon>
        <taxon>Sar</taxon>
        <taxon>Alveolata</taxon>
        <taxon>Apicomplexa</taxon>
        <taxon>Conoidasida</taxon>
        <taxon>Coccidia</taxon>
        <taxon>Eucoccidiorida</taxon>
        <taxon>Eimeriorina</taxon>
        <taxon>Sarcocystidae</taxon>
        <taxon>Toxoplasma</taxon>
    </lineage>
</organism>
<feature type="region of interest" description="Disordered" evidence="1">
    <location>
        <begin position="57"/>
        <end position="107"/>
    </location>
</feature>